<sequence length="160" mass="18062">MAEALLSLEAVREAMTDNPAMIALGDMPVKAKFDRNELTVTVSADNIVAAAKAVQDAGYNFFEDCTAVDWYPSEPRFQVSYHIVSMKMKVRIRLAVLLEGDSPVVPSITSVWPSANFYEREVFDLFGIRFSGHPNLTRIMMPTDWEGHPLRKDYPVEGYR</sequence>
<dbReference type="GO" id="GO:0050136">
    <property type="term" value="F:NADH dehydrogenase (quinone) (non-electrogenic) activity"/>
    <property type="evidence" value="ECO:0007669"/>
    <property type="project" value="UniProtKB-UniRule"/>
</dbReference>
<proteinExistence type="inferred from homology"/>
<dbReference type="InterPro" id="IPR001268">
    <property type="entry name" value="NADH_UbQ_OxRdtase_30kDa_su"/>
</dbReference>
<dbReference type="PANTHER" id="PTHR10884:SF14">
    <property type="entry name" value="NADH DEHYDROGENASE [UBIQUINONE] IRON-SULFUR PROTEIN 3, MITOCHONDRIAL"/>
    <property type="match status" value="1"/>
</dbReference>
<dbReference type="Pfam" id="PF00329">
    <property type="entry name" value="Complex1_30kDa"/>
    <property type="match status" value="1"/>
</dbReference>
<keyword evidence="3" id="KW-1278">Translocase</keyword>
<dbReference type="RefSeq" id="WP_074655496.1">
    <property type="nucleotide sequence ID" value="NZ_FNSD01000001.1"/>
</dbReference>
<dbReference type="Proteomes" id="UP000182409">
    <property type="component" value="Unassembled WGS sequence"/>
</dbReference>
<evidence type="ECO:0000256" key="1">
    <source>
        <dbReference type="ARBA" id="ARBA00007569"/>
    </source>
</evidence>
<comment type="subunit">
    <text evidence="3">NDH-1 is composed of 14 different subunits. Subunits NuoB, C, D, E, F, and G constitute the peripheral sector of the complex.</text>
</comment>
<keyword evidence="3" id="KW-0520">NAD</keyword>
<dbReference type="EMBL" id="FNSD01000001">
    <property type="protein sequence ID" value="SEC57171.1"/>
    <property type="molecule type" value="Genomic_DNA"/>
</dbReference>
<keyword evidence="2 3" id="KW-0813">Transport</keyword>
<comment type="catalytic activity">
    <reaction evidence="3">
        <text>a quinone + NADH + 5 H(+)(in) = a quinol + NAD(+) + 4 H(+)(out)</text>
        <dbReference type="Rhea" id="RHEA:57888"/>
        <dbReference type="ChEBI" id="CHEBI:15378"/>
        <dbReference type="ChEBI" id="CHEBI:24646"/>
        <dbReference type="ChEBI" id="CHEBI:57540"/>
        <dbReference type="ChEBI" id="CHEBI:57945"/>
        <dbReference type="ChEBI" id="CHEBI:132124"/>
    </reaction>
</comment>
<dbReference type="InterPro" id="IPR010218">
    <property type="entry name" value="NADH_DH_suC"/>
</dbReference>
<comment type="function">
    <text evidence="3">NDH-1 shuttles electrons from NADH, via FMN and iron-sulfur (Fe-S) centers, to quinones in the respiratory chain. The immediate electron acceptor for the enzyme in this species is believed to be ubiquinone. Couples the redox reaction to proton translocation (for every two electrons transferred, four hydrogen ions are translocated across the cytoplasmic membrane), and thus conserves the redox energy in a proton gradient.</text>
</comment>
<dbReference type="GO" id="GO:0008137">
    <property type="term" value="F:NADH dehydrogenase (ubiquinone) activity"/>
    <property type="evidence" value="ECO:0007669"/>
    <property type="project" value="InterPro"/>
</dbReference>
<evidence type="ECO:0000313" key="6">
    <source>
        <dbReference type="Proteomes" id="UP000182409"/>
    </source>
</evidence>
<dbReference type="Gene3D" id="3.30.460.80">
    <property type="entry name" value="NADH:ubiquinone oxidoreductase, 30kDa subunit"/>
    <property type="match status" value="1"/>
</dbReference>
<reference evidence="5 6" key="1">
    <citation type="submission" date="2016-10" db="EMBL/GenBank/DDBJ databases">
        <authorList>
            <person name="de Groot N.N."/>
        </authorList>
    </citation>
    <scope>NUCLEOTIDE SEQUENCE [LARGE SCALE GENOMIC DNA]</scope>
    <source>
        <strain evidence="5 6">AB35.6</strain>
    </source>
</reference>
<gene>
    <name evidence="3" type="primary">nuoC</name>
    <name evidence="5" type="ORF">SAMN05443244_3790</name>
</gene>
<comment type="similarity">
    <text evidence="1 3">Belongs to the complex I 30 kDa subunit family.</text>
</comment>
<dbReference type="GO" id="GO:0005886">
    <property type="term" value="C:plasma membrane"/>
    <property type="evidence" value="ECO:0007669"/>
    <property type="project" value="UniProtKB-SubCell"/>
</dbReference>
<keyword evidence="3" id="KW-0830">Ubiquinone</keyword>
<evidence type="ECO:0000256" key="3">
    <source>
        <dbReference type="HAMAP-Rule" id="MF_01357"/>
    </source>
</evidence>
<dbReference type="SUPFAM" id="SSF143243">
    <property type="entry name" value="Nqo5-like"/>
    <property type="match status" value="1"/>
</dbReference>
<keyword evidence="3" id="KW-0472">Membrane</keyword>
<evidence type="ECO:0000259" key="4">
    <source>
        <dbReference type="Pfam" id="PF00329"/>
    </source>
</evidence>
<keyword evidence="3" id="KW-1003">Cell membrane</keyword>
<dbReference type="HAMAP" id="MF_01357">
    <property type="entry name" value="NDH1_NuoC"/>
    <property type="match status" value="1"/>
</dbReference>
<dbReference type="EC" id="7.1.1.-" evidence="3"/>
<keyword evidence="3" id="KW-0874">Quinone</keyword>
<comment type="subcellular location">
    <subcellularLocation>
        <location evidence="3">Cell membrane</location>
        <topology evidence="3">Peripheral membrane protein</topology>
        <orientation evidence="3">Cytoplasmic side</orientation>
    </subcellularLocation>
</comment>
<dbReference type="InterPro" id="IPR037232">
    <property type="entry name" value="NADH_quin_OxRdtase_su_C/D-like"/>
</dbReference>
<name>A0A1H4TM23_9BACT</name>
<dbReference type="OrthoDB" id="9803286at2"/>
<organism evidence="5 6">
    <name type="scientific">Terriglobus roseus</name>
    <dbReference type="NCBI Taxonomy" id="392734"/>
    <lineage>
        <taxon>Bacteria</taxon>
        <taxon>Pseudomonadati</taxon>
        <taxon>Acidobacteriota</taxon>
        <taxon>Terriglobia</taxon>
        <taxon>Terriglobales</taxon>
        <taxon>Acidobacteriaceae</taxon>
        <taxon>Terriglobus</taxon>
    </lineage>
</organism>
<feature type="domain" description="NADH:ubiquinone oxidoreductase 30kDa subunit" evidence="4">
    <location>
        <begin position="40"/>
        <end position="159"/>
    </location>
</feature>
<evidence type="ECO:0000313" key="5">
    <source>
        <dbReference type="EMBL" id="SEC57171.1"/>
    </source>
</evidence>
<dbReference type="PANTHER" id="PTHR10884">
    <property type="entry name" value="NADH DEHYDROGENASE UBIQUINONE IRON-SULFUR PROTEIN 3"/>
    <property type="match status" value="1"/>
</dbReference>
<protein>
    <recommendedName>
        <fullName evidence="3">NADH-quinone oxidoreductase subunit C</fullName>
        <ecNumber evidence="3">7.1.1.-</ecNumber>
    </recommendedName>
    <alternativeName>
        <fullName evidence="3">NADH dehydrogenase I subunit C</fullName>
    </alternativeName>
    <alternativeName>
        <fullName evidence="3">NDH-1 subunit C</fullName>
    </alternativeName>
</protein>
<dbReference type="NCBIfam" id="TIGR01961">
    <property type="entry name" value="NuoC_fam"/>
    <property type="match status" value="1"/>
</dbReference>
<dbReference type="AlphaFoldDB" id="A0A1H4TM23"/>
<evidence type="ECO:0000256" key="2">
    <source>
        <dbReference type="ARBA" id="ARBA00022448"/>
    </source>
</evidence>
<accession>A0A1H4TM23</accession>
<dbReference type="GO" id="GO:0048038">
    <property type="term" value="F:quinone binding"/>
    <property type="evidence" value="ECO:0007669"/>
    <property type="project" value="UniProtKB-KW"/>
</dbReference>